<accession>A0AA37Q1T0</accession>
<dbReference type="EMBL" id="BRXE01000170">
    <property type="protein sequence ID" value="GLB86698.1"/>
    <property type="molecule type" value="Genomic_DNA"/>
</dbReference>
<name>A0AA37Q1T0_9MYCO</name>
<dbReference type="RefSeq" id="WP_264916280.1">
    <property type="nucleotide sequence ID" value="NZ_BRXE01000170.1"/>
</dbReference>
<dbReference type="Proteomes" id="UP001165663">
    <property type="component" value="Unassembled WGS sequence"/>
</dbReference>
<evidence type="ECO:0000313" key="1">
    <source>
        <dbReference type="EMBL" id="GLB86698.1"/>
    </source>
</evidence>
<reference evidence="1" key="1">
    <citation type="submission" date="2022-07" db="EMBL/GenBank/DDBJ databases">
        <title>Mycobacterium kiyosense sp. nov., scotochromogenic slow-glowing species isolated from respiratory specimens.</title>
        <authorList>
            <person name="Fukano H."/>
            <person name="Kazumi Y."/>
            <person name="Sakagami N."/>
            <person name="Ato M."/>
            <person name="Mitarai S."/>
            <person name="Hoshino Y."/>
        </authorList>
    </citation>
    <scope>NUCLEOTIDE SEQUENCE</scope>
    <source>
        <strain evidence="1">SRL2020-028</strain>
    </source>
</reference>
<sequence>MACELSNILAIVLKLVSRSNPEPFYRSDATYFERLWAEALIDMSPEEVAESLRTRL</sequence>
<organism evidence="1 2">
    <name type="scientific">Mycobacterium kiyosense</name>
    <dbReference type="NCBI Taxonomy" id="2871094"/>
    <lineage>
        <taxon>Bacteria</taxon>
        <taxon>Bacillati</taxon>
        <taxon>Actinomycetota</taxon>
        <taxon>Actinomycetes</taxon>
        <taxon>Mycobacteriales</taxon>
        <taxon>Mycobacteriaceae</taxon>
        <taxon>Mycobacterium</taxon>
    </lineage>
</organism>
<dbReference type="AlphaFoldDB" id="A0AA37Q1T0"/>
<gene>
    <name evidence="1" type="ORF">SRL2020028_59540</name>
</gene>
<evidence type="ECO:0000313" key="2">
    <source>
        <dbReference type="Proteomes" id="UP001165663"/>
    </source>
</evidence>
<protein>
    <submittedName>
        <fullName evidence="1">Uncharacterized protein</fullName>
    </submittedName>
</protein>
<proteinExistence type="predicted"/>
<comment type="caution">
    <text evidence="1">The sequence shown here is derived from an EMBL/GenBank/DDBJ whole genome shotgun (WGS) entry which is preliminary data.</text>
</comment>